<dbReference type="EMBL" id="JH172443">
    <property type="protein sequence ID" value="EHB14275.1"/>
    <property type="molecule type" value="Genomic_DNA"/>
</dbReference>
<dbReference type="InterPro" id="IPR011520">
    <property type="entry name" value="Vg_fam"/>
</dbReference>
<dbReference type="PANTHER" id="PTHR15950">
    <property type="entry name" value="TRANSCRIPTION COFACTOR VESTIGIAL-LIKE PROTEIN"/>
    <property type="match status" value="1"/>
</dbReference>
<evidence type="ECO:0000256" key="4">
    <source>
        <dbReference type="ARBA" id="ARBA00023242"/>
    </source>
</evidence>
<sequence length="78" mass="8338">MLYVQQRALLRLSSAGVPSAEQRECTVQQGDISSVVDEHLGRALSQPSSYSPSCASSKAGRSAGPWRLDATRSVVHPL</sequence>
<protein>
    <submittedName>
        <fullName evidence="7">Transcription cofactor vestigial-like protein 2</fullName>
    </submittedName>
</protein>
<accession>G5BYB4</accession>
<reference evidence="7 8" key="1">
    <citation type="journal article" date="2011" name="Nature">
        <title>Genome sequencing reveals insights into physiology and longevity of the naked mole rat.</title>
        <authorList>
            <person name="Kim E.B."/>
            <person name="Fang X."/>
            <person name="Fushan A.A."/>
            <person name="Huang Z."/>
            <person name="Lobanov A.V."/>
            <person name="Han L."/>
            <person name="Marino S.M."/>
            <person name="Sun X."/>
            <person name="Turanov A.A."/>
            <person name="Yang P."/>
            <person name="Yim S.H."/>
            <person name="Zhao X."/>
            <person name="Kasaikina M.V."/>
            <person name="Stoletzki N."/>
            <person name="Peng C."/>
            <person name="Polak P."/>
            <person name="Xiong Z."/>
            <person name="Kiezun A."/>
            <person name="Zhu Y."/>
            <person name="Chen Y."/>
            <person name="Kryukov G.V."/>
            <person name="Zhang Q."/>
            <person name="Peshkin L."/>
            <person name="Yang L."/>
            <person name="Bronson R.T."/>
            <person name="Buffenstein R."/>
            <person name="Wang B."/>
            <person name="Han C."/>
            <person name="Li Q."/>
            <person name="Chen L."/>
            <person name="Zhao W."/>
            <person name="Sunyaev S.R."/>
            <person name="Park T.J."/>
            <person name="Zhang G."/>
            <person name="Wang J."/>
            <person name="Gladyshev V.N."/>
        </authorList>
    </citation>
    <scope>NUCLEOTIDE SEQUENCE [LARGE SCALE GENOMIC DNA]</scope>
</reference>
<dbReference type="PANTHER" id="PTHR15950:SF17">
    <property type="entry name" value="TRANSCRIPTION COFACTOR VESTIGIAL-LIKE PROTEIN 2"/>
    <property type="match status" value="1"/>
</dbReference>
<name>G5BYB4_HETGA</name>
<keyword evidence="2" id="KW-0805">Transcription regulation</keyword>
<dbReference type="InParanoid" id="G5BYB4"/>
<evidence type="ECO:0000256" key="6">
    <source>
        <dbReference type="SAM" id="MobiDB-lite"/>
    </source>
</evidence>
<dbReference type="AlphaFoldDB" id="G5BYB4"/>
<gene>
    <name evidence="7" type="ORF">GW7_05114</name>
</gene>
<evidence type="ECO:0000313" key="7">
    <source>
        <dbReference type="EMBL" id="EHB14275.1"/>
    </source>
</evidence>
<dbReference type="Pfam" id="PF07545">
    <property type="entry name" value="Vg_Tdu"/>
    <property type="match status" value="1"/>
</dbReference>
<keyword evidence="3" id="KW-0804">Transcription</keyword>
<feature type="compositionally biased region" description="Low complexity" evidence="6">
    <location>
        <begin position="45"/>
        <end position="57"/>
    </location>
</feature>
<evidence type="ECO:0000256" key="5">
    <source>
        <dbReference type="ARBA" id="ARBA00025784"/>
    </source>
</evidence>
<comment type="similarity">
    <text evidence="5">Belongs to the vestigial family.</text>
</comment>
<organism evidence="7 8">
    <name type="scientific">Heterocephalus glaber</name>
    <name type="common">Naked mole rat</name>
    <dbReference type="NCBI Taxonomy" id="10181"/>
    <lineage>
        <taxon>Eukaryota</taxon>
        <taxon>Metazoa</taxon>
        <taxon>Chordata</taxon>
        <taxon>Craniata</taxon>
        <taxon>Vertebrata</taxon>
        <taxon>Euteleostomi</taxon>
        <taxon>Mammalia</taxon>
        <taxon>Eutheria</taxon>
        <taxon>Euarchontoglires</taxon>
        <taxon>Glires</taxon>
        <taxon>Rodentia</taxon>
        <taxon>Hystricomorpha</taxon>
        <taxon>Bathyergidae</taxon>
        <taxon>Heterocephalus</taxon>
    </lineage>
</organism>
<dbReference type="GO" id="GO:0005634">
    <property type="term" value="C:nucleus"/>
    <property type="evidence" value="ECO:0007669"/>
    <property type="project" value="UniProtKB-SubCell"/>
</dbReference>
<feature type="region of interest" description="Disordered" evidence="6">
    <location>
        <begin position="43"/>
        <end position="64"/>
    </location>
</feature>
<proteinExistence type="inferred from homology"/>
<evidence type="ECO:0000256" key="1">
    <source>
        <dbReference type="ARBA" id="ARBA00004123"/>
    </source>
</evidence>
<keyword evidence="4" id="KW-0539">Nucleus</keyword>
<dbReference type="GO" id="GO:0006355">
    <property type="term" value="P:regulation of DNA-templated transcription"/>
    <property type="evidence" value="ECO:0007669"/>
    <property type="project" value="InterPro"/>
</dbReference>
<evidence type="ECO:0000313" key="8">
    <source>
        <dbReference type="Proteomes" id="UP000006813"/>
    </source>
</evidence>
<evidence type="ECO:0000256" key="2">
    <source>
        <dbReference type="ARBA" id="ARBA00023015"/>
    </source>
</evidence>
<evidence type="ECO:0000256" key="3">
    <source>
        <dbReference type="ARBA" id="ARBA00023163"/>
    </source>
</evidence>
<dbReference type="Proteomes" id="UP000006813">
    <property type="component" value="Unassembled WGS sequence"/>
</dbReference>
<comment type="subcellular location">
    <subcellularLocation>
        <location evidence="1">Nucleus</location>
    </subcellularLocation>
</comment>